<protein>
    <submittedName>
        <fullName evidence="2">Uncharacterized protein</fullName>
    </submittedName>
</protein>
<sequence>MKHIAIVIAGFNIEFEYKITMNR</sequence>
<dbReference type="AlphaFoldDB" id="A0A5J4PUF6"/>
<evidence type="ECO:0000313" key="1">
    <source>
        <dbReference type="EMBL" id="KAA6311464.1"/>
    </source>
</evidence>
<name>A0A5J4PUF6_9ZZZZ</name>
<comment type="caution">
    <text evidence="2">The sequence shown here is derived from an EMBL/GenBank/DDBJ whole genome shotgun (WGS) entry which is preliminary data.</text>
</comment>
<gene>
    <name evidence="2" type="ORF">EZS27_036558</name>
    <name evidence="1" type="ORF">EZS27_037413</name>
</gene>
<evidence type="ECO:0000313" key="2">
    <source>
        <dbReference type="EMBL" id="KAA6312530.1"/>
    </source>
</evidence>
<dbReference type="EMBL" id="SNRY01006466">
    <property type="protein sequence ID" value="KAA6312530.1"/>
    <property type="molecule type" value="Genomic_DNA"/>
</dbReference>
<dbReference type="EMBL" id="SNRY01006926">
    <property type="protein sequence ID" value="KAA6311464.1"/>
    <property type="molecule type" value="Genomic_DNA"/>
</dbReference>
<accession>A0A5J4PUF6</accession>
<organism evidence="2">
    <name type="scientific">termite gut metagenome</name>
    <dbReference type="NCBI Taxonomy" id="433724"/>
    <lineage>
        <taxon>unclassified sequences</taxon>
        <taxon>metagenomes</taxon>
        <taxon>organismal metagenomes</taxon>
    </lineage>
</organism>
<feature type="non-terminal residue" evidence="2">
    <location>
        <position position="23"/>
    </location>
</feature>
<proteinExistence type="predicted"/>
<reference evidence="2" key="1">
    <citation type="submission" date="2019-03" db="EMBL/GenBank/DDBJ databases">
        <title>Single cell metagenomics reveals metabolic interactions within the superorganism composed of flagellate Streblomastix strix and complex community of Bacteroidetes bacteria on its surface.</title>
        <authorList>
            <person name="Treitli S.C."/>
            <person name="Kolisko M."/>
            <person name="Husnik F."/>
            <person name="Keeling P."/>
            <person name="Hampl V."/>
        </authorList>
    </citation>
    <scope>NUCLEOTIDE SEQUENCE</scope>
    <source>
        <strain evidence="2">STM</strain>
    </source>
</reference>